<reference evidence="1 2" key="1">
    <citation type="submission" date="2019-07" db="EMBL/GenBank/DDBJ databases">
        <title>Whole genome shotgun sequence of Vibrio sagamiensis NBRC 104589.</title>
        <authorList>
            <person name="Hosoyama A."/>
            <person name="Uohara A."/>
            <person name="Ohji S."/>
            <person name="Ichikawa N."/>
        </authorList>
    </citation>
    <scope>NUCLEOTIDE SEQUENCE [LARGE SCALE GENOMIC DNA]</scope>
    <source>
        <strain evidence="1 2">NBRC 104589</strain>
    </source>
</reference>
<dbReference type="RefSeq" id="WP_050567481.1">
    <property type="nucleotide sequence ID" value="NZ_BAOJ01000226.1"/>
</dbReference>
<evidence type="ECO:0000313" key="1">
    <source>
        <dbReference type="EMBL" id="GEM77104.1"/>
    </source>
</evidence>
<dbReference type="Proteomes" id="UP000321922">
    <property type="component" value="Unassembled WGS sequence"/>
</dbReference>
<dbReference type="AlphaFoldDB" id="A0A511QIF6"/>
<protein>
    <submittedName>
        <fullName evidence="1">Uncharacterized protein</fullName>
    </submittedName>
</protein>
<organism evidence="1 2">
    <name type="scientific">Vibrio sagamiensis NBRC 104589</name>
    <dbReference type="NCBI Taxonomy" id="1219064"/>
    <lineage>
        <taxon>Bacteria</taxon>
        <taxon>Pseudomonadati</taxon>
        <taxon>Pseudomonadota</taxon>
        <taxon>Gammaproteobacteria</taxon>
        <taxon>Vibrionales</taxon>
        <taxon>Vibrionaceae</taxon>
        <taxon>Vibrio</taxon>
    </lineage>
</organism>
<evidence type="ECO:0000313" key="2">
    <source>
        <dbReference type="Proteomes" id="UP000321922"/>
    </source>
</evidence>
<comment type="caution">
    <text evidence="1">The sequence shown here is derived from an EMBL/GenBank/DDBJ whole genome shotgun (WGS) entry which is preliminary data.</text>
</comment>
<name>A0A511QIF6_9VIBR</name>
<gene>
    <name evidence="1" type="ORF">VSA01S_32160</name>
</gene>
<dbReference type="EMBL" id="BJXJ01000040">
    <property type="protein sequence ID" value="GEM77104.1"/>
    <property type="molecule type" value="Genomic_DNA"/>
</dbReference>
<proteinExistence type="predicted"/>
<accession>A0A511QIF6</accession>
<keyword evidence="2" id="KW-1185">Reference proteome</keyword>
<sequence>MPSLTVPLTANSPTKALRKTTDTNLSLFEKSIKAIKNESDPRELMNKKFFVRDIDNSNGFSLRESLPRIESYVPYGISDDSRVVFAKVGDYVGFNQSVLGIKPYTTEVSQERRSLAASELGAIVLHNKHFTEKAVDKISRGVELYLQAQRELDRDKSLAAVVNGVGHYFFTNGKQSFGRISEEDAGKLSDELIWNSILNSLKKGSLDQKMAIHDAIGRKVLPKLGGIQLNRYKSIEKTVRQDWFDKETKRGRAKRKNVVEPSFTAGITNNRNVAIVGKLDKSRNRGVDMFERDMFRQSDPEANVFFDDMDSLNLLFGAGISGTTGSLFQAAEAFGPLEDEEEKKQYMLAIVGYLVGGGMHSFHEVMSVGKKIGIPYDAGSYVKSLPESFKKSDEFRQWNHNYYDISELGATHWRFNEGKLPSHLELAKLSQQGKDI</sequence>